<dbReference type="PIRSF" id="PIRSF000429">
    <property type="entry name" value="Ac-CoA_Ac_transf"/>
    <property type="match status" value="1"/>
</dbReference>
<proteinExistence type="predicted"/>
<dbReference type="Proteomes" id="UP001595999">
    <property type="component" value="Unassembled WGS sequence"/>
</dbReference>
<keyword evidence="3" id="KW-1185">Reference proteome</keyword>
<dbReference type="PANTHER" id="PTHR42870:SF1">
    <property type="entry name" value="NON-SPECIFIC LIPID-TRANSFER PROTEIN-LIKE 2"/>
    <property type="match status" value="1"/>
</dbReference>
<feature type="domain" description="Thiolase C-terminal" evidence="1">
    <location>
        <begin position="244"/>
        <end position="386"/>
    </location>
</feature>
<evidence type="ECO:0000313" key="2">
    <source>
        <dbReference type="EMBL" id="MFC4490330.1"/>
    </source>
</evidence>
<dbReference type="InterPro" id="IPR055140">
    <property type="entry name" value="Thiolase_C_2"/>
</dbReference>
<name>A0ABV8ZSN0_9NEIS</name>
<dbReference type="NCBIfam" id="NF004811">
    <property type="entry name" value="PRK06158.1"/>
    <property type="match status" value="1"/>
</dbReference>
<organism evidence="2 3">
    <name type="scientific">Chromobacterium aquaticum</name>
    <dbReference type="NCBI Taxonomy" id="467180"/>
    <lineage>
        <taxon>Bacteria</taxon>
        <taxon>Pseudomonadati</taxon>
        <taxon>Pseudomonadota</taxon>
        <taxon>Betaproteobacteria</taxon>
        <taxon>Neisseriales</taxon>
        <taxon>Chromobacteriaceae</taxon>
        <taxon>Chromobacterium</taxon>
    </lineage>
</organism>
<dbReference type="EMBL" id="JBHSEK010000006">
    <property type="protein sequence ID" value="MFC4490330.1"/>
    <property type="molecule type" value="Genomic_DNA"/>
</dbReference>
<sequence length="391" mass="40426">MSAARSLRGAVAIAGVGVAGLGEAKGRSEMEILAEAAAGAIADAGLKLADIDGLATASVNATMWGLPVAEYLGLRPRFLDSTMLGGSSFVAHLQPAALALQAGLCDAVLVCYGSTQRTATFGRKASNLARRVLDPMPYEHPYQPELPVTAYALAAARHMHQYGTRREHLAEVAVAARRWAQLNPEAYAREALSLEQALAARMVADPLSVRDCCLVTDGAGAYVLVRAERARDLPRPPVYLLGVAAATWHRQISAMPDLTVTAAQESGARALAMAGLRAADIDAVQLYDAFTINTLLFLEDLGFCAKGEGGPFVADGAIAPGGRLAVNTNGGGLSCVHPGMYGVFLVIEAVRQLRGECGARQVAGAATALVHGNGGTLSSQATAVLGAAATL</sequence>
<dbReference type="Gene3D" id="3.40.47.10">
    <property type="match status" value="1"/>
</dbReference>
<protein>
    <submittedName>
        <fullName evidence="2">Thiolase</fullName>
    </submittedName>
</protein>
<reference evidence="3" key="1">
    <citation type="journal article" date="2019" name="Int. J. Syst. Evol. Microbiol.">
        <title>The Global Catalogue of Microorganisms (GCM) 10K type strain sequencing project: providing services to taxonomists for standard genome sequencing and annotation.</title>
        <authorList>
            <consortium name="The Broad Institute Genomics Platform"/>
            <consortium name="The Broad Institute Genome Sequencing Center for Infectious Disease"/>
            <person name="Wu L."/>
            <person name="Ma J."/>
        </authorList>
    </citation>
    <scope>NUCLEOTIDE SEQUENCE [LARGE SCALE GENOMIC DNA]</scope>
    <source>
        <strain evidence="3">CGMCC 4.7608</strain>
    </source>
</reference>
<dbReference type="PANTHER" id="PTHR42870">
    <property type="entry name" value="ACETYL-COA C-ACETYLTRANSFERASE"/>
    <property type="match status" value="1"/>
</dbReference>
<dbReference type="RefSeq" id="WP_231462655.1">
    <property type="nucleotide sequence ID" value="NZ_JAJOHW010000082.1"/>
</dbReference>
<comment type="caution">
    <text evidence="2">The sequence shown here is derived from an EMBL/GenBank/DDBJ whole genome shotgun (WGS) entry which is preliminary data.</text>
</comment>
<dbReference type="InterPro" id="IPR002155">
    <property type="entry name" value="Thiolase"/>
</dbReference>
<evidence type="ECO:0000259" key="1">
    <source>
        <dbReference type="Pfam" id="PF22691"/>
    </source>
</evidence>
<accession>A0ABV8ZSN0</accession>
<dbReference type="SUPFAM" id="SSF53901">
    <property type="entry name" value="Thiolase-like"/>
    <property type="match status" value="2"/>
</dbReference>
<evidence type="ECO:0000313" key="3">
    <source>
        <dbReference type="Proteomes" id="UP001595999"/>
    </source>
</evidence>
<dbReference type="CDD" id="cd00829">
    <property type="entry name" value="SCP-x_thiolase"/>
    <property type="match status" value="1"/>
</dbReference>
<dbReference type="InterPro" id="IPR016039">
    <property type="entry name" value="Thiolase-like"/>
</dbReference>
<gene>
    <name evidence="2" type="ORF">ACFO0R_11915</name>
</gene>
<dbReference type="Pfam" id="PF22691">
    <property type="entry name" value="Thiolase_C_1"/>
    <property type="match status" value="1"/>
</dbReference>